<dbReference type="Proteomes" id="UP000000323">
    <property type="component" value="Chromosome 1"/>
</dbReference>
<keyword evidence="1" id="KW-1133">Transmembrane helix</keyword>
<name>D1CF42_THET1</name>
<dbReference type="KEGG" id="ttr:Tter_0631"/>
<accession>D1CF42</accession>
<evidence type="ECO:0008006" key="4">
    <source>
        <dbReference type="Google" id="ProtNLM"/>
    </source>
</evidence>
<evidence type="ECO:0000313" key="3">
    <source>
        <dbReference type="Proteomes" id="UP000000323"/>
    </source>
</evidence>
<dbReference type="EMBL" id="CP001825">
    <property type="protein sequence ID" value="ACZ41548.1"/>
    <property type="molecule type" value="Genomic_DNA"/>
</dbReference>
<protein>
    <recommendedName>
        <fullName evidence="4">Integral membrane protein</fullName>
    </recommendedName>
</protein>
<gene>
    <name evidence="2" type="ordered locus">Tter_0631</name>
</gene>
<feature type="transmembrane region" description="Helical" evidence="1">
    <location>
        <begin position="39"/>
        <end position="58"/>
    </location>
</feature>
<dbReference type="RefSeq" id="WP_012874583.1">
    <property type="nucleotide sequence ID" value="NC_013525.1"/>
</dbReference>
<reference evidence="3" key="1">
    <citation type="journal article" date="2010" name="Stand. Genomic Sci.">
        <title>Complete genome sequence of 'Thermobaculum terrenum' type strain (YNP1).</title>
        <authorList>
            <person name="Kiss H."/>
            <person name="Cleland D."/>
            <person name="Lapidus A."/>
            <person name="Lucas S."/>
            <person name="Glavina Del Rio T."/>
            <person name="Nolan M."/>
            <person name="Tice H."/>
            <person name="Han C."/>
            <person name="Goodwin L."/>
            <person name="Pitluck S."/>
            <person name="Liolios K."/>
            <person name="Ivanova N."/>
            <person name="Mavromatis K."/>
            <person name="Ovchinnikova G."/>
            <person name="Pati A."/>
            <person name="Chen A."/>
            <person name="Palaniappan K."/>
            <person name="Land M."/>
            <person name="Hauser L."/>
            <person name="Chang Y."/>
            <person name="Jeffries C."/>
            <person name="Lu M."/>
            <person name="Brettin T."/>
            <person name="Detter J."/>
            <person name="Goker M."/>
            <person name="Tindall B."/>
            <person name="Beck B."/>
            <person name="McDermott T."/>
            <person name="Woyke T."/>
            <person name="Bristow J."/>
            <person name="Eisen J."/>
            <person name="Markowitz V."/>
            <person name="Hugenholtz P."/>
            <person name="Kyrpides N."/>
            <person name="Klenk H."/>
            <person name="Cheng J."/>
        </authorList>
    </citation>
    <scope>NUCLEOTIDE SEQUENCE [LARGE SCALE GENOMIC DNA]</scope>
    <source>
        <strain evidence="3">ATCC BAA-798 / YNP1</strain>
    </source>
</reference>
<organism evidence="2 3">
    <name type="scientific">Thermobaculum terrenum (strain ATCC BAA-798 / CCMEE 7001 / YNP1)</name>
    <dbReference type="NCBI Taxonomy" id="525904"/>
    <lineage>
        <taxon>Bacteria</taxon>
        <taxon>Bacillati</taxon>
        <taxon>Chloroflexota</taxon>
        <taxon>Chloroflexia</taxon>
        <taxon>Candidatus Thermobaculales</taxon>
        <taxon>Candidatus Thermobaculaceae</taxon>
        <taxon>Thermobaculum</taxon>
    </lineage>
</organism>
<dbReference type="AlphaFoldDB" id="D1CF42"/>
<dbReference type="STRING" id="525904.Tter_0631"/>
<dbReference type="OrthoDB" id="8374816at2"/>
<keyword evidence="3" id="KW-1185">Reference proteome</keyword>
<sequence>MRTAGTVFGIILLIAGVIWALQGAGIIQSSSPMTGQTFWIFAGIITAIVGAVIAYWSWSRRST</sequence>
<proteinExistence type="predicted"/>
<evidence type="ECO:0000313" key="2">
    <source>
        <dbReference type="EMBL" id="ACZ41548.1"/>
    </source>
</evidence>
<dbReference type="HOGENOM" id="CLU_187779_2_0_0"/>
<evidence type="ECO:0000256" key="1">
    <source>
        <dbReference type="SAM" id="Phobius"/>
    </source>
</evidence>
<keyword evidence="1" id="KW-0472">Membrane</keyword>
<keyword evidence="1" id="KW-0812">Transmembrane</keyword>